<keyword evidence="1" id="KW-0732">Signal</keyword>
<accession>A0A067MB16</accession>
<dbReference type="Proteomes" id="UP000027195">
    <property type="component" value="Unassembled WGS sequence"/>
</dbReference>
<sequence>MKSTLSLFLSVAAIATATPLPIPTESTGALPLSIIPPSLNNYPSGLESYTSAEVGYSAGIDIGSEIGKGNLAGAIEDAIPSNLNVFTGILAGALGGPHSGNHPPASAEPLSNYSPEVKGFTLGADAGKDLANGQVVPAATDYVSAVLGGASGIVQGIGRPQ</sequence>
<name>A0A067MB16_BOTB1</name>
<keyword evidence="3" id="KW-1185">Reference proteome</keyword>
<evidence type="ECO:0000313" key="2">
    <source>
        <dbReference type="EMBL" id="KDQ08786.1"/>
    </source>
</evidence>
<feature type="signal peptide" evidence="1">
    <location>
        <begin position="1"/>
        <end position="17"/>
    </location>
</feature>
<proteinExistence type="predicted"/>
<feature type="chain" id="PRO_5001644543" evidence="1">
    <location>
        <begin position="18"/>
        <end position="161"/>
    </location>
</feature>
<dbReference type="EMBL" id="KL198086">
    <property type="protein sequence ID" value="KDQ08786.1"/>
    <property type="molecule type" value="Genomic_DNA"/>
</dbReference>
<organism evidence="2 3">
    <name type="scientific">Botryobasidium botryosum (strain FD-172 SS1)</name>
    <dbReference type="NCBI Taxonomy" id="930990"/>
    <lineage>
        <taxon>Eukaryota</taxon>
        <taxon>Fungi</taxon>
        <taxon>Dikarya</taxon>
        <taxon>Basidiomycota</taxon>
        <taxon>Agaricomycotina</taxon>
        <taxon>Agaricomycetes</taxon>
        <taxon>Cantharellales</taxon>
        <taxon>Botryobasidiaceae</taxon>
        <taxon>Botryobasidium</taxon>
    </lineage>
</organism>
<protein>
    <submittedName>
        <fullName evidence="2">Uncharacterized protein</fullName>
    </submittedName>
</protein>
<dbReference type="HOGENOM" id="CLU_1686271_0_0_1"/>
<dbReference type="InParanoid" id="A0A067MB16"/>
<evidence type="ECO:0000313" key="3">
    <source>
        <dbReference type="Proteomes" id="UP000027195"/>
    </source>
</evidence>
<dbReference type="AlphaFoldDB" id="A0A067MB16"/>
<evidence type="ECO:0000256" key="1">
    <source>
        <dbReference type="SAM" id="SignalP"/>
    </source>
</evidence>
<reference evidence="3" key="1">
    <citation type="journal article" date="2014" name="Proc. Natl. Acad. Sci. U.S.A.">
        <title>Extensive sampling of basidiomycete genomes demonstrates inadequacy of the white-rot/brown-rot paradigm for wood decay fungi.</title>
        <authorList>
            <person name="Riley R."/>
            <person name="Salamov A.A."/>
            <person name="Brown D.W."/>
            <person name="Nagy L.G."/>
            <person name="Floudas D."/>
            <person name="Held B.W."/>
            <person name="Levasseur A."/>
            <person name="Lombard V."/>
            <person name="Morin E."/>
            <person name="Otillar R."/>
            <person name="Lindquist E.A."/>
            <person name="Sun H."/>
            <person name="LaButti K.M."/>
            <person name="Schmutz J."/>
            <person name="Jabbour D."/>
            <person name="Luo H."/>
            <person name="Baker S.E."/>
            <person name="Pisabarro A.G."/>
            <person name="Walton J.D."/>
            <person name="Blanchette R.A."/>
            <person name="Henrissat B."/>
            <person name="Martin F."/>
            <person name="Cullen D."/>
            <person name="Hibbett D.S."/>
            <person name="Grigoriev I.V."/>
        </authorList>
    </citation>
    <scope>NUCLEOTIDE SEQUENCE [LARGE SCALE GENOMIC DNA]</scope>
    <source>
        <strain evidence="3">FD-172 SS1</strain>
    </source>
</reference>
<gene>
    <name evidence="2" type="ORF">BOTBODRAFT_179574</name>
</gene>